<reference evidence="9" key="1">
    <citation type="journal article" date="2014" name="Nat. Genet.">
        <title>A reference genome for common bean and genome-wide analysis of dual domestications.</title>
        <authorList>
            <person name="Schmutz J."/>
            <person name="McClean P.E."/>
            <person name="Mamidi S."/>
            <person name="Wu G.A."/>
            <person name="Cannon S.B."/>
            <person name="Grimwood J."/>
            <person name="Jenkins J."/>
            <person name="Shu S."/>
            <person name="Song Q."/>
            <person name="Chavarro C."/>
            <person name="Torres-Torres M."/>
            <person name="Geffroy V."/>
            <person name="Moghaddam S.M."/>
            <person name="Gao D."/>
            <person name="Abernathy B."/>
            <person name="Barry K."/>
            <person name="Blair M."/>
            <person name="Brick M.A."/>
            <person name="Chovatia M."/>
            <person name="Gepts P."/>
            <person name="Goodstein D.M."/>
            <person name="Gonzales M."/>
            <person name="Hellsten U."/>
            <person name="Hyten D.L."/>
            <person name="Jia G."/>
            <person name="Kelly J.D."/>
            <person name="Kudrna D."/>
            <person name="Lee R."/>
            <person name="Richard M.M."/>
            <person name="Miklas P.N."/>
            <person name="Osorno J.M."/>
            <person name="Rodrigues J."/>
            <person name="Thareau V."/>
            <person name="Urrea C.A."/>
            <person name="Wang M."/>
            <person name="Yu Y."/>
            <person name="Zhang M."/>
            <person name="Wing R.A."/>
            <person name="Cregan P.B."/>
            <person name="Rokhsar D.S."/>
            <person name="Jackson S.A."/>
        </authorList>
    </citation>
    <scope>NUCLEOTIDE SEQUENCE [LARGE SCALE GENOMIC DNA]</scope>
    <source>
        <strain evidence="9">cv. G19833</strain>
    </source>
</reference>
<dbReference type="OrthoDB" id="1746609at2759"/>
<dbReference type="PANTHER" id="PTHR31218">
    <property type="entry name" value="WAT1-RELATED PROTEIN"/>
    <property type="match status" value="1"/>
</dbReference>
<evidence type="ECO:0000313" key="9">
    <source>
        <dbReference type="Proteomes" id="UP000000226"/>
    </source>
</evidence>
<organism evidence="8 9">
    <name type="scientific">Phaseolus vulgaris</name>
    <name type="common">Kidney bean</name>
    <name type="synonym">French bean</name>
    <dbReference type="NCBI Taxonomy" id="3885"/>
    <lineage>
        <taxon>Eukaryota</taxon>
        <taxon>Viridiplantae</taxon>
        <taxon>Streptophyta</taxon>
        <taxon>Embryophyta</taxon>
        <taxon>Tracheophyta</taxon>
        <taxon>Spermatophyta</taxon>
        <taxon>Magnoliopsida</taxon>
        <taxon>eudicotyledons</taxon>
        <taxon>Gunneridae</taxon>
        <taxon>Pentapetalae</taxon>
        <taxon>rosids</taxon>
        <taxon>fabids</taxon>
        <taxon>Fabales</taxon>
        <taxon>Fabaceae</taxon>
        <taxon>Papilionoideae</taxon>
        <taxon>50 kb inversion clade</taxon>
        <taxon>NPAAA clade</taxon>
        <taxon>indigoferoid/millettioid clade</taxon>
        <taxon>Phaseoleae</taxon>
        <taxon>Phaseolus</taxon>
    </lineage>
</organism>
<dbReference type="GO" id="GO:0016020">
    <property type="term" value="C:membrane"/>
    <property type="evidence" value="ECO:0007669"/>
    <property type="project" value="UniProtKB-SubCell"/>
</dbReference>
<dbReference type="InterPro" id="IPR037185">
    <property type="entry name" value="EmrE-like"/>
</dbReference>
<proteinExistence type="inferred from homology"/>
<dbReference type="GO" id="GO:0022857">
    <property type="term" value="F:transmembrane transporter activity"/>
    <property type="evidence" value="ECO:0007669"/>
    <property type="project" value="InterPro"/>
</dbReference>
<keyword evidence="5 6" id="KW-0472">Membrane</keyword>
<dbReference type="InterPro" id="IPR030184">
    <property type="entry name" value="WAT1-related"/>
</dbReference>
<comment type="similarity">
    <text evidence="2 6">Belongs to the drug/metabolite transporter (DMT) superfamily. Plant drug/metabolite exporter (P-DME) (TC 2.A.7.4) family.</text>
</comment>
<feature type="transmembrane region" description="Helical" evidence="6">
    <location>
        <begin position="269"/>
        <end position="288"/>
    </location>
</feature>
<comment type="subcellular location">
    <subcellularLocation>
        <location evidence="1 6">Membrane</location>
        <topology evidence="1 6">Multi-pass membrane protein</topology>
    </subcellularLocation>
</comment>
<sequence>MQSAVVTTVMVVSVFLTVGLNTLVKANMSKGMSNYVFVAYSNLLGFCLLLIATTLHYRNRYPTPLNNSILFRTFLIGFFSVFIQTLYYAGIGYSSPVLSSAIEDLLPAFTFVIAIVFRMEKVALKVRSWQAKSIGTVVSIGGALTVTLYKGLALTTGVMPNNLLLSSQQSEWLLGGFLLAAGTLCCSVSLVIQTWTIKEYPEELMLITIATSFSVVLSFVVASVAEQNPKAWIVKLDMELVCILYAAIVMVSTRNVVCAWACRKKGAVYVAMFNPLGIVIALAMGTVFLGDTLYLGSVIGGAIIAIGFYAVIWGQAQEENMTCKTHGSCSIIPPSSSCSEDTLLLHNSKDIMIA</sequence>
<evidence type="ECO:0000256" key="1">
    <source>
        <dbReference type="ARBA" id="ARBA00004141"/>
    </source>
</evidence>
<dbReference type="Gramene" id="ESW29472">
    <property type="protein sequence ID" value="ESW29472"/>
    <property type="gene ID" value="PHAVU_002G073000g"/>
</dbReference>
<dbReference type="SUPFAM" id="SSF103481">
    <property type="entry name" value="Multidrug resistance efflux transporter EmrE"/>
    <property type="match status" value="1"/>
</dbReference>
<feature type="transmembrane region" description="Helical" evidence="6">
    <location>
        <begin position="294"/>
        <end position="314"/>
    </location>
</feature>
<dbReference type="eggNOG" id="ENOG502RNU1">
    <property type="taxonomic scope" value="Eukaryota"/>
</dbReference>
<dbReference type="AlphaFoldDB" id="V7CGZ8"/>
<accession>V7CGZ8</accession>
<protein>
    <recommendedName>
        <fullName evidence="6">WAT1-related protein</fullName>
    </recommendedName>
</protein>
<evidence type="ECO:0000256" key="2">
    <source>
        <dbReference type="ARBA" id="ARBA00007635"/>
    </source>
</evidence>
<feature type="transmembrane region" description="Helical" evidence="6">
    <location>
        <begin position="204"/>
        <end position="223"/>
    </location>
</feature>
<evidence type="ECO:0000256" key="4">
    <source>
        <dbReference type="ARBA" id="ARBA00022989"/>
    </source>
</evidence>
<evidence type="ECO:0000313" key="8">
    <source>
        <dbReference type="EMBL" id="ESW29472.1"/>
    </source>
</evidence>
<evidence type="ECO:0000256" key="6">
    <source>
        <dbReference type="RuleBase" id="RU363077"/>
    </source>
</evidence>
<evidence type="ECO:0000259" key="7">
    <source>
        <dbReference type="Pfam" id="PF00892"/>
    </source>
</evidence>
<feature type="transmembrane region" description="Helical" evidence="6">
    <location>
        <begin position="172"/>
        <end position="192"/>
    </location>
</feature>
<gene>
    <name evidence="8" type="ORF">PHAVU_002G073000g</name>
</gene>
<feature type="transmembrane region" description="Helical" evidence="6">
    <location>
        <begin position="69"/>
        <end position="91"/>
    </location>
</feature>
<keyword evidence="4 6" id="KW-1133">Transmembrane helix</keyword>
<dbReference type="Proteomes" id="UP000000226">
    <property type="component" value="Chromosome 2"/>
</dbReference>
<dbReference type="EMBL" id="CM002289">
    <property type="protein sequence ID" value="ESW29472.1"/>
    <property type="molecule type" value="Genomic_DNA"/>
</dbReference>
<keyword evidence="9" id="KW-1185">Reference proteome</keyword>
<evidence type="ECO:0000256" key="5">
    <source>
        <dbReference type="ARBA" id="ARBA00023136"/>
    </source>
</evidence>
<dbReference type="Pfam" id="PF00892">
    <property type="entry name" value="EamA"/>
    <property type="match status" value="1"/>
</dbReference>
<dbReference type="InterPro" id="IPR000620">
    <property type="entry name" value="EamA_dom"/>
</dbReference>
<evidence type="ECO:0000256" key="3">
    <source>
        <dbReference type="ARBA" id="ARBA00022692"/>
    </source>
</evidence>
<feature type="domain" description="EamA" evidence="7">
    <location>
        <begin position="10"/>
        <end position="146"/>
    </location>
</feature>
<feature type="transmembrane region" description="Helical" evidence="6">
    <location>
        <begin position="97"/>
        <end position="117"/>
    </location>
</feature>
<dbReference type="STRING" id="3885.V7CGZ8"/>
<dbReference type="OMA" id="ACEERVI"/>
<feature type="transmembrane region" description="Helical" evidence="6">
    <location>
        <begin position="35"/>
        <end position="57"/>
    </location>
</feature>
<feature type="transmembrane region" description="Helical" evidence="6">
    <location>
        <begin position="129"/>
        <end position="152"/>
    </location>
</feature>
<name>V7CGZ8_PHAVU</name>
<keyword evidence="3 6" id="KW-0812">Transmembrane</keyword>